<sequence length="82" mass="9270">MRQLNKGWSSPRPQGERYKLALASYNAGFGNLLKAQAKCNGAVLYAPIIHCLPDITGKHSKETIDYVRYIERYHWAMVSSAN</sequence>
<accession>A0A8J2U5Z8</accession>
<dbReference type="SUPFAM" id="SSF53955">
    <property type="entry name" value="Lysozyme-like"/>
    <property type="match status" value="1"/>
</dbReference>
<dbReference type="EMBL" id="BMDX01000011">
    <property type="protein sequence ID" value="GGA80705.1"/>
    <property type="molecule type" value="Genomic_DNA"/>
</dbReference>
<evidence type="ECO:0000313" key="1">
    <source>
        <dbReference type="EMBL" id="GGA80705.1"/>
    </source>
</evidence>
<dbReference type="Proteomes" id="UP000619743">
    <property type="component" value="Unassembled WGS sequence"/>
</dbReference>
<protein>
    <recommendedName>
        <fullName evidence="3">Transglycosylase SLT domain-containing protein</fullName>
    </recommendedName>
</protein>
<evidence type="ECO:0008006" key="3">
    <source>
        <dbReference type="Google" id="ProtNLM"/>
    </source>
</evidence>
<evidence type="ECO:0000313" key="2">
    <source>
        <dbReference type="Proteomes" id="UP000619743"/>
    </source>
</evidence>
<organism evidence="1 2">
    <name type="scientific">Neiella marina</name>
    <dbReference type="NCBI Taxonomy" id="508461"/>
    <lineage>
        <taxon>Bacteria</taxon>
        <taxon>Pseudomonadati</taxon>
        <taxon>Pseudomonadota</taxon>
        <taxon>Gammaproteobacteria</taxon>
        <taxon>Alteromonadales</taxon>
        <taxon>Echinimonadaceae</taxon>
        <taxon>Neiella</taxon>
    </lineage>
</organism>
<reference evidence="2" key="1">
    <citation type="journal article" date="2019" name="Int. J. Syst. Evol. Microbiol.">
        <title>The Global Catalogue of Microorganisms (GCM) 10K type strain sequencing project: providing services to taxonomists for standard genome sequencing and annotation.</title>
        <authorList>
            <consortium name="The Broad Institute Genomics Platform"/>
            <consortium name="The Broad Institute Genome Sequencing Center for Infectious Disease"/>
            <person name="Wu L."/>
            <person name="Ma J."/>
        </authorList>
    </citation>
    <scope>NUCLEOTIDE SEQUENCE [LARGE SCALE GENOMIC DNA]</scope>
    <source>
        <strain evidence="2">CGMCC 1.10130</strain>
    </source>
</reference>
<dbReference type="InterPro" id="IPR023346">
    <property type="entry name" value="Lysozyme-like_dom_sf"/>
</dbReference>
<proteinExistence type="predicted"/>
<keyword evidence="2" id="KW-1185">Reference proteome</keyword>
<dbReference type="AlphaFoldDB" id="A0A8J2U5Z8"/>
<comment type="caution">
    <text evidence="1">The sequence shown here is derived from an EMBL/GenBank/DDBJ whole genome shotgun (WGS) entry which is preliminary data.</text>
</comment>
<name>A0A8J2U5Z8_9GAMM</name>
<gene>
    <name evidence="1" type="ORF">GCM10011369_23320</name>
</gene>
<dbReference type="Gene3D" id="1.10.530.10">
    <property type="match status" value="1"/>
</dbReference>